<evidence type="ECO:0000256" key="2">
    <source>
        <dbReference type="ARBA" id="ARBA00023125"/>
    </source>
</evidence>
<evidence type="ECO:0000313" key="6">
    <source>
        <dbReference type="EMBL" id="GHO50674.1"/>
    </source>
</evidence>
<feature type="DNA-binding region" description="H-T-H motif" evidence="4">
    <location>
        <begin position="40"/>
        <end position="59"/>
    </location>
</feature>
<dbReference type="PRINTS" id="PR00455">
    <property type="entry name" value="HTHTETR"/>
</dbReference>
<name>A0A8J3IEV9_9CHLR</name>
<proteinExistence type="predicted"/>
<accession>A0A8J3IEV9</accession>
<dbReference type="RefSeq" id="WP_220199656.1">
    <property type="nucleotide sequence ID" value="NZ_BNJF01000009.1"/>
</dbReference>
<dbReference type="Gene3D" id="1.10.357.10">
    <property type="entry name" value="Tetracycline Repressor, domain 2"/>
    <property type="match status" value="1"/>
</dbReference>
<dbReference type="SUPFAM" id="SSF46689">
    <property type="entry name" value="Homeodomain-like"/>
    <property type="match status" value="1"/>
</dbReference>
<keyword evidence="1" id="KW-0805">Transcription regulation</keyword>
<gene>
    <name evidence="6" type="ORF">KSX_88370</name>
</gene>
<dbReference type="GO" id="GO:0003700">
    <property type="term" value="F:DNA-binding transcription factor activity"/>
    <property type="evidence" value="ECO:0007669"/>
    <property type="project" value="TreeGrafter"/>
</dbReference>
<keyword evidence="7" id="KW-1185">Reference proteome</keyword>
<dbReference type="PANTHER" id="PTHR30055:SF234">
    <property type="entry name" value="HTH-TYPE TRANSCRIPTIONAL REGULATOR BETI"/>
    <property type="match status" value="1"/>
</dbReference>
<dbReference type="InterPro" id="IPR023772">
    <property type="entry name" value="DNA-bd_HTH_TetR-type_CS"/>
</dbReference>
<dbReference type="InterPro" id="IPR009057">
    <property type="entry name" value="Homeodomain-like_sf"/>
</dbReference>
<dbReference type="PANTHER" id="PTHR30055">
    <property type="entry name" value="HTH-TYPE TRANSCRIPTIONAL REGULATOR RUTR"/>
    <property type="match status" value="1"/>
</dbReference>
<dbReference type="InterPro" id="IPR001647">
    <property type="entry name" value="HTH_TetR"/>
</dbReference>
<keyword evidence="3" id="KW-0804">Transcription</keyword>
<feature type="domain" description="HTH tetR-type" evidence="5">
    <location>
        <begin position="17"/>
        <end position="77"/>
    </location>
</feature>
<organism evidence="6 7">
    <name type="scientific">Ktedonospora formicarum</name>
    <dbReference type="NCBI Taxonomy" id="2778364"/>
    <lineage>
        <taxon>Bacteria</taxon>
        <taxon>Bacillati</taxon>
        <taxon>Chloroflexota</taxon>
        <taxon>Ktedonobacteria</taxon>
        <taxon>Ktedonobacterales</taxon>
        <taxon>Ktedonobacteraceae</taxon>
        <taxon>Ktedonospora</taxon>
    </lineage>
</organism>
<dbReference type="PROSITE" id="PS50977">
    <property type="entry name" value="HTH_TETR_2"/>
    <property type="match status" value="1"/>
</dbReference>
<dbReference type="GO" id="GO:0000976">
    <property type="term" value="F:transcription cis-regulatory region binding"/>
    <property type="evidence" value="ECO:0007669"/>
    <property type="project" value="TreeGrafter"/>
</dbReference>
<evidence type="ECO:0000256" key="1">
    <source>
        <dbReference type="ARBA" id="ARBA00023015"/>
    </source>
</evidence>
<evidence type="ECO:0000313" key="7">
    <source>
        <dbReference type="Proteomes" id="UP000612362"/>
    </source>
</evidence>
<evidence type="ECO:0000259" key="5">
    <source>
        <dbReference type="PROSITE" id="PS50977"/>
    </source>
</evidence>
<dbReference type="AlphaFoldDB" id="A0A8J3IEV9"/>
<sequence length="205" mass="22617">MDEQTNAKQKRTWTHHEDNRERLIAAGYTLLAEQGIEATTVKEIARLAGVSPGLFHYYFASKNDLLLAVVYEAGVSFSQRLMQTLESMSSRECSFGEVVMLAVAAVSRDDPAWYRLRYELYALGLRNPGFLLAIGEMLAKGRQGIAQTIQLQTGMDDVRAETLAAVVQACTDGLALQQLAQPGLDLTAAYQLVQRLFVAEPSSDQ</sequence>
<evidence type="ECO:0000256" key="4">
    <source>
        <dbReference type="PROSITE-ProRule" id="PRU00335"/>
    </source>
</evidence>
<protein>
    <submittedName>
        <fullName evidence="6">TetR family transcriptional regulator</fullName>
    </submittedName>
</protein>
<comment type="caution">
    <text evidence="6">The sequence shown here is derived from an EMBL/GenBank/DDBJ whole genome shotgun (WGS) entry which is preliminary data.</text>
</comment>
<reference evidence="6" key="1">
    <citation type="submission" date="2020-10" db="EMBL/GenBank/DDBJ databases">
        <title>Taxonomic study of unclassified bacteria belonging to the class Ktedonobacteria.</title>
        <authorList>
            <person name="Yabe S."/>
            <person name="Wang C.M."/>
            <person name="Zheng Y."/>
            <person name="Sakai Y."/>
            <person name="Cavaletti L."/>
            <person name="Monciardini P."/>
            <person name="Donadio S."/>
        </authorList>
    </citation>
    <scope>NUCLEOTIDE SEQUENCE</scope>
    <source>
        <strain evidence="6">SOSP1-1</strain>
    </source>
</reference>
<dbReference type="InterPro" id="IPR050109">
    <property type="entry name" value="HTH-type_TetR-like_transc_reg"/>
</dbReference>
<dbReference type="SUPFAM" id="SSF48498">
    <property type="entry name" value="Tetracyclin repressor-like, C-terminal domain"/>
    <property type="match status" value="1"/>
</dbReference>
<dbReference type="Pfam" id="PF00440">
    <property type="entry name" value="TetR_N"/>
    <property type="match status" value="1"/>
</dbReference>
<dbReference type="EMBL" id="BNJF01000009">
    <property type="protein sequence ID" value="GHO50674.1"/>
    <property type="molecule type" value="Genomic_DNA"/>
</dbReference>
<dbReference type="InterPro" id="IPR036271">
    <property type="entry name" value="Tet_transcr_reg_TetR-rel_C_sf"/>
</dbReference>
<dbReference type="Proteomes" id="UP000612362">
    <property type="component" value="Unassembled WGS sequence"/>
</dbReference>
<evidence type="ECO:0000256" key="3">
    <source>
        <dbReference type="ARBA" id="ARBA00023163"/>
    </source>
</evidence>
<dbReference type="PROSITE" id="PS01081">
    <property type="entry name" value="HTH_TETR_1"/>
    <property type="match status" value="1"/>
</dbReference>
<keyword evidence="2 4" id="KW-0238">DNA-binding</keyword>